<feature type="binding site" evidence="16">
    <location>
        <position position="1058"/>
    </location>
    <ligand>
        <name>ATP</name>
        <dbReference type="ChEBI" id="CHEBI:30616"/>
    </ligand>
</feature>
<dbReference type="SUPFAM" id="SSF81660">
    <property type="entry name" value="Metal cation-transporting ATPase, ATP-binding domain N"/>
    <property type="match status" value="1"/>
</dbReference>
<feature type="region of interest" description="Disordered" evidence="19">
    <location>
        <begin position="1465"/>
        <end position="1588"/>
    </location>
</feature>
<dbReference type="PROSITE" id="PS00154">
    <property type="entry name" value="ATPASE_E1_E2"/>
    <property type="match status" value="1"/>
</dbReference>
<dbReference type="InterPro" id="IPR032630">
    <property type="entry name" value="P_typ_ATPase_c"/>
</dbReference>
<feature type="compositionally biased region" description="Acidic residues" evidence="19">
    <location>
        <begin position="14"/>
        <end position="25"/>
    </location>
</feature>
<dbReference type="InterPro" id="IPR036412">
    <property type="entry name" value="HAD-like_sf"/>
</dbReference>
<dbReference type="STRING" id="68775.A0A5C3LUF7"/>
<dbReference type="CDD" id="cd02073">
    <property type="entry name" value="P-type_ATPase_APLT_Dnf-like"/>
    <property type="match status" value="1"/>
</dbReference>
<feature type="binding site" evidence="17">
    <location>
        <position position="1082"/>
    </location>
    <ligand>
        <name>Mg(2+)</name>
        <dbReference type="ChEBI" id="CHEBI:18420"/>
    </ligand>
</feature>
<dbReference type="PANTHER" id="PTHR24092:SF180">
    <property type="entry name" value="PHOSPHOLIPID-TRANSPORTING ATPASE DNF1-RELATED"/>
    <property type="match status" value="1"/>
</dbReference>
<feature type="compositionally biased region" description="Polar residues" evidence="19">
    <location>
        <begin position="1504"/>
        <end position="1526"/>
    </location>
</feature>
<feature type="transmembrane region" description="Helical" evidence="18">
    <location>
        <begin position="1284"/>
        <end position="1306"/>
    </location>
</feature>
<feature type="region of interest" description="Disordered" evidence="19">
    <location>
        <begin position="1"/>
        <end position="28"/>
    </location>
</feature>
<feature type="region of interest" description="Disordered" evidence="19">
    <location>
        <begin position="1411"/>
        <end position="1448"/>
    </location>
</feature>
<feature type="binding site" evidence="16">
    <location>
        <position position="635"/>
    </location>
    <ligand>
        <name>ATP</name>
        <dbReference type="ChEBI" id="CHEBI:30616"/>
    </ligand>
</feature>
<dbReference type="Pfam" id="PF00122">
    <property type="entry name" value="E1-E2_ATPase"/>
    <property type="match status" value="1"/>
</dbReference>
<dbReference type="Pfam" id="PF13246">
    <property type="entry name" value="Cation_ATPase"/>
    <property type="match status" value="1"/>
</dbReference>
<dbReference type="GO" id="GO:0016887">
    <property type="term" value="F:ATP hydrolysis activity"/>
    <property type="evidence" value="ECO:0007669"/>
    <property type="project" value="InterPro"/>
</dbReference>
<evidence type="ECO:0000256" key="13">
    <source>
        <dbReference type="ARBA" id="ARBA00034036"/>
    </source>
</evidence>
<reference evidence="23 24" key="1">
    <citation type="journal article" date="2019" name="Nat. Ecol. Evol.">
        <title>Megaphylogeny resolves global patterns of mushroom evolution.</title>
        <authorList>
            <person name="Varga T."/>
            <person name="Krizsan K."/>
            <person name="Foldi C."/>
            <person name="Dima B."/>
            <person name="Sanchez-Garcia M."/>
            <person name="Sanchez-Ramirez S."/>
            <person name="Szollosi G.J."/>
            <person name="Szarkandi J.G."/>
            <person name="Papp V."/>
            <person name="Albert L."/>
            <person name="Andreopoulos W."/>
            <person name="Angelini C."/>
            <person name="Antonin V."/>
            <person name="Barry K.W."/>
            <person name="Bougher N.L."/>
            <person name="Buchanan P."/>
            <person name="Buyck B."/>
            <person name="Bense V."/>
            <person name="Catcheside P."/>
            <person name="Chovatia M."/>
            <person name="Cooper J."/>
            <person name="Damon W."/>
            <person name="Desjardin D."/>
            <person name="Finy P."/>
            <person name="Geml J."/>
            <person name="Haridas S."/>
            <person name="Hughes K."/>
            <person name="Justo A."/>
            <person name="Karasinski D."/>
            <person name="Kautmanova I."/>
            <person name="Kiss B."/>
            <person name="Kocsube S."/>
            <person name="Kotiranta H."/>
            <person name="LaButti K.M."/>
            <person name="Lechner B.E."/>
            <person name="Liimatainen K."/>
            <person name="Lipzen A."/>
            <person name="Lukacs Z."/>
            <person name="Mihaltcheva S."/>
            <person name="Morgado L.N."/>
            <person name="Niskanen T."/>
            <person name="Noordeloos M.E."/>
            <person name="Ohm R.A."/>
            <person name="Ortiz-Santana B."/>
            <person name="Ovrebo C."/>
            <person name="Racz N."/>
            <person name="Riley R."/>
            <person name="Savchenko A."/>
            <person name="Shiryaev A."/>
            <person name="Soop K."/>
            <person name="Spirin V."/>
            <person name="Szebenyi C."/>
            <person name="Tomsovsky M."/>
            <person name="Tulloss R.E."/>
            <person name="Uehling J."/>
            <person name="Grigoriev I.V."/>
            <person name="Vagvolgyi C."/>
            <person name="Papp T."/>
            <person name="Martin F.M."/>
            <person name="Miettinen O."/>
            <person name="Hibbett D.S."/>
            <person name="Nagy L.G."/>
        </authorList>
    </citation>
    <scope>NUCLEOTIDE SEQUENCE [LARGE SCALE GENOMIC DNA]</scope>
    <source>
        <strain evidence="23 24">CBS 166.37</strain>
    </source>
</reference>
<dbReference type="Gene3D" id="3.40.50.1000">
    <property type="entry name" value="HAD superfamily/HAD-like"/>
    <property type="match status" value="1"/>
</dbReference>
<feature type="domain" description="P-type ATPase C-terminal" evidence="22">
    <location>
        <begin position="1104"/>
        <end position="1352"/>
    </location>
</feature>
<feature type="domain" description="P-type ATPase N-terminal" evidence="21">
    <location>
        <begin position="112"/>
        <end position="162"/>
    </location>
</feature>
<feature type="transmembrane region" description="Helical" evidence="18">
    <location>
        <begin position="559"/>
        <end position="580"/>
    </location>
</feature>
<keyword evidence="8 16" id="KW-0067">ATP-binding</keyword>
<feature type="binding site" evidence="16">
    <location>
        <position position="769"/>
    </location>
    <ligand>
        <name>ATP</name>
        <dbReference type="ChEBI" id="CHEBI:30616"/>
    </ligand>
</feature>
<dbReference type="FunFam" id="3.40.50.1000:FF:000014">
    <property type="entry name" value="Phospholipid-transporting ATPase"/>
    <property type="match status" value="1"/>
</dbReference>
<evidence type="ECO:0000256" key="4">
    <source>
        <dbReference type="ARBA" id="ARBA00022553"/>
    </source>
</evidence>
<feature type="compositionally biased region" description="Low complexity" evidence="19">
    <location>
        <begin position="1627"/>
        <end position="1640"/>
    </location>
</feature>
<dbReference type="EC" id="7.6.2.1" evidence="18"/>
<dbReference type="SFLD" id="SFLDG00002">
    <property type="entry name" value="C1.7:_P-type_atpase_like"/>
    <property type="match status" value="1"/>
</dbReference>
<dbReference type="InterPro" id="IPR059000">
    <property type="entry name" value="ATPase_P-type_domA"/>
</dbReference>
<evidence type="ECO:0000256" key="18">
    <source>
        <dbReference type="RuleBase" id="RU362033"/>
    </source>
</evidence>
<feature type="compositionally biased region" description="Low complexity" evidence="19">
    <location>
        <begin position="1662"/>
        <end position="1674"/>
    </location>
</feature>
<evidence type="ECO:0000259" key="22">
    <source>
        <dbReference type="Pfam" id="PF16212"/>
    </source>
</evidence>
<keyword evidence="9 17" id="KW-0460">Magnesium</keyword>
<dbReference type="InterPro" id="IPR018303">
    <property type="entry name" value="ATPase_P-typ_P_site"/>
</dbReference>
<feature type="binding site" evidence="16">
    <location>
        <position position="833"/>
    </location>
    <ligand>
        <name>ATP</name>
        <dbReference type="ChEBI" id="CHEBI:30616"/>
    </ligand>
</feature>
<feature type="binding site" evidence="16">
    <location>
        <position position="948"/>
    </location>
    <ligand>
        <name>ATP</name>
        <dbReference type="ChEBI" id="CHEBI:30616"/>
    </ligand>
</feature>
<feature type="transmembrane region" description="Helical" evidence="18">
    <location>
        <begin position="1318"/>
        <end position="1338"/>
    </location>
</feature>
<gene>
    <name evidence="23" type="ORF">BDQ12DRAFT_686994</name>
</gene>
<evidence type="ECO:0000256" key="10">
    <source>
        <dbReference type="ARBA" id="ARBA00022967"/>
    </source>
</evidence>
<dbReference type="SUPFAM" id="SSF56784">
    <property type="entry name" value="HAD-like"/>
    <property type="match status" value="1"/>
</dbReference>
<evidence type="ECO:0000256" key="11">
    <source>
        <dbReference type="ARBA" id="ARBA00022989"/>
    </source>
</evidence>
<evidence type="ECO:0000256" key="16">
    <source>
        <dbReference type="PIRSR" id="PIRSR606539-2"/>
    </source>
</evidence>
<feature type="binding site" evidence="16">
    <location>
        <position position="636"/>
    </location>
    <ligand>
        <name>ATP</name>
        <dbReference type="ChEBI" id="CHEBI:30616"/>
    </ligand>
</feature>
<evidence type="ECO:0000256" key="15">
    <source>
        <dbReference type="PIRSR" id="PIRSR606539-1"/>
    </source>
</evidence>
<dbReference type="EMBL" id="ML213615">
    <property type="protein sequence ID" value="TFK36197.1"/>
    <property type="molecule type" value="Genomic_DNA"/>
</dbReference>
<proteinExistence type="inferred from homology"/>
<feature type="binding site" evidence="16">
    <location>
        <position position="634"/>
    </location>
    <ligand>
        <name>ATP</name>
        <dbReference type="ChEBI" id="CHEBI:30616"/>
    </ligand>
</feature>
<dbReference type="InterPro" id="IPR032631">
    <property type="entry name" value="P-type_ATPase_N"/>
</dbReference>
<feature type="binding site" evidence="16">
    <location>
        <position position="1082"/>
    </location>
    <ligand>
        <name>ATP</name>
        <dbReference type="ChEBI" id="CHEBI:30616"/>
    </ligand>
</feature>
<dbReference type="FunFam" id="3.40.1110.10:FF:000087">
    <property type="entry name" value="Phospholipid-transporting ATPase"/>
    <property type="match status" value="1"/>
</dbReference>
<dbReference type="GO" id="GO:0012505">
    <property type="term" value="C:endomembrane system"/>
    <property type="evidence" value="ECO:0007669"/>
    <property type="project" value="UniProtKB-SubCell"/>
</dbReference>
<evidence type="ECO:0000256" key="5">
    <source>
        <dbReference type="ARBA" id="ARBA00022692"/>
    </source>
</evidence>
<keyword evidence="10 18" id="KW-1278">Translocase</keyword>
<keyword evidence="7 16" id="KW-0547">Nucleotide-binding</keyword>
<feature type="transmembrane region" description="Helical" evidence="18">
    <location>
        <begin position="1167"/>
        <end position="1188"/>
    </location>
</feature>
<evidence type="ECO:0000256" key="17">
    <source>
        <dbReference type="PIRSR" id="PIRSR606539-3"/>
    </source>
</evidence>
<dbReference type="Pfam" id="PF16209">
    <property type="entry name" value="PhoLip_ATPase_N"/>
    <property type="match status" value="1"/>
</dbReference>
<dbReference type="OrthoDB" id="377733at2759"/>
<keyword evidence="3" id="KW-0813">Transport</keyword>
<dbReference type="InterPro" id="IPR008250">
    <property type="entry name" value="ATPase_P-typ_transduc_dom_A_sf"/>
</dbReference>
<feature type="domain" description="P-type ATPase A" evidence="20">
    <location>
        <begin position="358"/>
        <end position="408"/>
    </location>
</feature>
<dbReference type="InterPro" id="IPR006539">
    <property type="entry name" value="P-type_ATPase_IV"/>
</dbReference>
<comment type="catalytic activity">
    <reaction evidence="13 18">
        <text>ATP + H2O + phospholipidSide 1 = ADP + phosphate + phospholipidSide 2.</text>
        <dbReference type="EC" id="7.6.2.1"/>
    </reaction>
</comment>
<feature type="binding site" evidence="16">
    <location>
        <position position="810"/>
    </location>
    <ligand>
        <name>ATP</name>
        <dbReference type="ChEBI" id="CHEBI:30616"/>
    </ligand>
</feature>
<evidence type="ECO:0000256" key="7">
    <source>
        <dbReference type="ARBA" id="ARBA00022741"/>
    </source>
</evidence>
<dbReference type="InterPro" id="IPR023298">
    <property type="entry name" value="ATPase_P-typ_TM_dom_sf"/>
</dbReference>
<feature type="transmembrane region" description="Helical" evidence="18">
    <location>
        <begin position="1259"/>
        <end position="1277"/>
    </location>
</feature>
<evidence type="ECO:0000313" key="24">
    <source>
        <dbReference type="Proteomes" id="UP000308652"/>
    </source>
</evidence>
<feature type="binding site" evidence="16">
    <location>
        <position position="1052"/>
    </location>
    <ligand>
        <name>ATP</name>
        <dbReference type="ChEBI" id="CHEBI:30616"/>
    </ligand>
</feature>
<feature type="binding site" evidence="16">
    <location>
        <position position="949"/>
    </location>
    <ligand>
        <name>ATP</name>
        <dbReference type="ChEBI" id="CHEBI:30616"/>
    </ligand>
</feature>
<name>A0A5C3LUF7_9AGAR</name>
<feature type="compositionally biased region" description="Low complexity" evidence="19">
    <location>
        <begin position="1472"/>
        <end position="1486"/>
    </location>
</feature>
<sequence>MSFLKRNHPPPQDIDTDDENDENIDPELRLRTVRTAASAIAESIKSEQRAERRKTMHKKRSRFFRGRHAEKKPVQPAVAEVVPAKEVPGQRRNVYVNHPLSAMEVDHDGEPTVRYVRNKVRTTKYTIFTFIPKNLYEQFRRVANLFFLSLVVLQLFPVFGAASGSIAVLPLAFILTVTAIKDGVEDYRRGTLDEEVNTSAATKLDGGWRNVNQPKDPRPWLEKLLGINPPGKVTKGVRKLRDKEAGEAGKGLRVVLSRTGDDSSVLTHDLGQSSIDLPGRAVGGRRLEDIQSVDSHSYPPASLAEVSKTSLSEGSQQLPKGSTEWGQFGSLSQYQQSVHSQSQVGVIDWRKHTGGSARWERTLWKKLEVGDIVLLRDNDQVPADIVVLSTSDADGMCYLETKNLDGETNLKPRKAVKATSNITSEEDIEKSSFYLDSEPPHQNLYLYHGVLRYRDPSSGDQKQEPVTINELLLRGCALRNTAWIIGLVVFTGADTKIMLNGGDTPSKRSKIEKETNFNVLVNFGVLTLMCLIAAIFSGINDAKTGTSAEFFEQGSDPTSSFVVNAIITFVSCLIAFQNIVPISLYISIEIVKTIQAYFISQDIEMYYRPYDTPCVPKTWNISDDLGQIEYVFSDKTGTLTQNIMEFQKCSVHGVAYGEGVTEAQRGAATREGKADALDPEALNEKLSSLKRQMLNTMGRAFKNRYLQSDKLTLVSPKLAEDLTDRSKEQRGHLIAFFRALALCHSVLADKPDAQLDPYNLSYKAESPDEAALVAAARDVGFPFIGKSKDLFEIEVMGQSEKYTLLKMLEFNSTRKRMSVVMRCPDGRLVLYCKGADSVIYARLAKDHDQQLKEQTSKDMEAFANSGLRTLCIAYRWLEEEEYMNWSRTYDAATNAIENRDEEIDKANELIEHSLQILGATALEDKLQEGVPEAIEMLHRAGIKLWILTGDKLQTAIEIGFSCNLLKNDMDLMILSADTLEQTRAQIEAGLNKIASVLGPPSWDQRKRGFVPGAQASFAVVIDGDTLRHALTPELKPLFLNLGTQCETVVCCRVSPAQKALTVNLVKEGRNAMTLSIGDGANDVAMIQEANIGCGLFGLEGSQAAMSADYAFGQFRFLTKLLLVHGRWSYQRVADMHSNFFYKNVIWTFAMFWYLPFNSFDATYLYQYTFILLYNLIFTSLPVIILGAFDQDINAQAALAFPQLYVRGIRGLEYTRTKFWMYMGDGLYQSAVVFFFPYLVWTLGLSISWNGKGIDSLADFGTTVSVAAIVAANTYVGINTHYWTIMTWIVVIGSSLVMLLWIVVYSFFFSSDFIDEVTILFGTMTFWATVAIAAVIALAPRFIVKYISTVYYPLDKDIVREMWVKGDLKDQLGLGHRKEKNRSKSISPRTLEAAPMFHEQHSRSLSEISMHNPYEPAMTSSPGMGASRQTYLDTPPMSEAGDVSPRDPAQYVPVQSSLMQETHLSPLPQDNRQQVVSPQPSYYSVSELPPPSPLPSPKYRYPNGEVTSTPPSRRTSVATTRASSKTVPQAMPTSPLPEPRTPNTLQLPSVQPPGLARRMSGGSPTDPGTFEMRVRSPPLDTPSAQSHGHVFERSASEVSYASYMTAPDDYYTAEDDDGEGSYDRAYGQPHSSSHPQQQHPQVYDEDDDRATIVGDNRQDPRRVSAVSAMSAASAATWQGGRAL</sequence>
<dbReference type="Gene3D" id="3.40.1110.10">
    <property type="entry name" value="Calcium-transporting ATPase, cytoplasmic domain N"/>
    <property type="match status" value="1"/>
</dbReference>
<feature type="binding site" evidence="17">
    <location>
        <position position="1078"/>
    </location>
    <ligand>
        <name>Mg(2+)</name>
        <dbReference type="ChEBI" id="CHEBI:18420"/>
    </ligand>
</feature>
<feature type="active site" description="4-aspartylphosphate intermediate" evidence="15">
    <location>
        <position position="634"/>
    </location>
</feature>
<comment type="cofactor">
    <cofactor evidence="17">
        <name>Mg(2+)</name>
        <dbReference type="ChEBI" id="CHEBI:18420"/>
    </cofactor>
</comment>
<evidence type="ECO:0000256" key="9">
    <source>
        <dbReference type="ARBA" id="ARBA00022842"/>
    </source>
</evidence>
<dbReference type="NCBIfam" id="TIGR01494">
    <property type="entry name" value="ATPase_P-type"/>
    <property type="match status" value="1"/>
</dbReference>
<dbReference type="Proteomes" id="UP000308652">
    <property type="component" value="Unassembled WGS sequence"/>
</dbReference>
<dbReference type="SFLD" id="SFLDS00003">
    <property type="entry name" value="Haloacid_Dehalogenase"/>
    <property type="match status" value="1"/>
</dbReference>
<organism evidence="23 24">
    <name type="scientific">Crucibulum laeve</name>
    <dbReference type="NCBI Taxonomy" id="68775"/>
    <lineage>
        <taxon>Eukaryota</taxon>
        <taxon>Fungi</taxon>
        <taxon>Dikarya</taxon>
        <taxon>Basidiomycota</taxon>
        <taxon>Agaricomycotina</taxon>
        <taxon>Agaricomycetes</taxon>
        <taxon>Agaricomycetidae</taxon>
        <taxon>Agaricales</taxon>
        <taxon>Agaricineae</taxon>
        <taxon>Nidulariaceae</taxon>
        <taxon>Crucibulum</taxon>
    </lineage>
</organism>
<dbReference type="InterPro" id="IPR001757">
    <property type="entry name" value="P_typ_ATPase"/>
</dbReference>
<evidence type="ECO:0000256" key="2">
    <source>
        <dbReference type="ARBA" id="ARBA00008109"/>
    </source>
</evidence>
<evidence type="ECO:0000256" key="12">
    <source>
        <dbReference type="ARBA" id="ARBA00023136"/>
    </source>
</evidence>
<dbReference type="GO" id="GO:0140326">
    <property type="term" value="F:ATPase-coupled intramembrane lipid transporter activity"/>
    <property type="evidence" value="ECO:0007669"/>
    <property type="project" value="UniProtKB-EC"/>
</dbReference>
<feature type="region of interest" description="Disordered" evidence="19">
    <location>
        <begin position="1608"/>
        <end position="1682"/>
    </location>
</feature>
<keyword evidence="11 18" id="KW-1133">Transmembrane helix</keyword>
<feature type="binding site" evidence="17">
    <location>
        <position position="636"/>
    </location>
    <ligand>
        <name>Mg(2+)</name>
        <dbReference type="ChEBI" id="CHEBI:18420"/>
    </ligand>
</feature>
<feature type="transmembrane region" description="Helical" evidence="18">
    <location>
        <begin position="166"/>
        <end position="184"/>
    </location>
</feature>
<comment type="catalytic activity">
    <reaction evidence="14">
        <text>a 1,2-diacyl-sn-glycero-3-phosphoethanolamine(out) + ATP + H2O = a 1,2-diacyl-sn-glycero-3-phosphoethanolamine(in) + ADP + phosphate + H(+)</text>
        <dbReference type="Rhea" id="RHEA:66132"/>
        <dbReference type="ChEBI" id="CHEBI:15377"/>
        <dbReference type="ChEBI" id="CHEBI:15378"/>
        <dbReference type="ChEBI" id="CHEBI:30616"/>
        <dbReference type="ChEBI" id="CHEBI:43474"/>
        <dbReference type="ChEBI" id="CHEBI:64612"/>
        <dbReference type="ChEBI" id="CHEBI:456216"/>
    </reaction>
    <physiologicalReaction direction="left-to-right" evidence="14">
        <dbReference type="Rhea" id="RHEA:66133"/>
    </physiologicalReaction>
</comment>
<feature type="compositionally biased region" description="Acidic residues" evidence="19">
    <location>
        <begin position="1610"/>
        <end position="1619"/>
    </location>
</feature>
<feature type="transmembrane region" description="Helical" evidence="18">
    <location>
        <begin position="1218"/>
        <end position="1239"/>
    </location>
</feature>
<keyword evidence="4" id="KW-0597">Phosphoprotein</keyword>
<dbReference type="InterPro" id="IPR023299">
    <property type="entry name" value="ATPase_P-typ_cyto_dom_N"/>
</dbReference>
<comment type="similarity">
    <text evidence="2 18">Belongs to the cation transport ATPase (P-type) (TC 3.A.3) family. Type IV subfamily.</text>
</comment>
<evidence type="ECO:0000259" key="20">
    <source>
        <dbReference type="Pfam" id="PF00122"/>
    </source>
</evidence>
<dbReference type="GO" id="GO:0005886">
    <property type="term" value="C:plasma membrane"/>
    <property type="evidence" value="ECO:0007669"/>
    <property type="project" value="TreeGrafter"/>
</dbReference>
<evidence type="ECO:0000256" key="6">
    <source>
        <dbReference type="ARBA" id="ARBA00022723"/>
    </source>
</evidence>
<keyword evidence="5 18" id="KW-0812">Transmembrane</keyword>
<dbReference type="SFLD" id="SFLDF00027">
    <property type="entry name" value="p-type_atpase"/>
    <property type="match status" value="1"/>
</dbReference>
<evidence type="ECO:0000256" key="3">
    <source>
        <dbReference type="ARBA" id="ARBA00022448"/>
    </source>
</evidence>
<evidence type="ECO:0000256" key="8">
    <source>
        <dbReference type="ARBA" id="ARBA00022840"/>
    </source>
</evidence>
<feature type="binding site" evidence="17">
    <location>
        <position position="634"/>
    </location>
    <ligand>
        <name>Mg(2+)</name>
        <dbReference type="ChEBI" id="CHEBI:18420"/>
    </ligand>
</feature>
<evidence type="ECO:0000259" key="21">
    <source>
        <dbReference type="Pfam" id="PF16209"/>
    </source>
</evidence>
<evidence type="ECO:0000256" key="19">
    <source>
        <dbReference type="SAM" id="MobiDB-lite"/>
    </source>
</evidence>
<dbReference type="Pfam" id="PF16212">
    <property type="entry name" value="PhoLip_ATPase_C"/>
    <property type="match status" value="1"/>
</dbReference>
<feature type="binding site" evidence="16">
    <location>
        <position position="1081"/>
    </location>
    <ligand>
        <name>ATP</name>
        <dbReference type="ChEBI" id="CHEBI:30616"/>
    </ligand>
</feature>
<feature type="binding site" evidence="16">
    <location>
        <position position="868"/>
    </location>
    <ligand>
        <name>ATP</name>
        <dbReference type="ChEBI" id="CHEBI:30616"/>
    </ligand>
</feature>
<keyword evidence="12 18" id="KW-0472">Membrane</keyword>
<dbReference type="InterPro" id="IPR023214">
    <property type="entry name" value="HAD_sf"/>
</dbReference>
<dbReference type="SUPFAM" id="SSF81665">
    <property type="entry name" value="Calcium ATPase, transmembrane domain M"/>
    <property type="match status" value="1"/>
</dbReference>
<evidence type="ECO:0000256" key="14">
    <source>
        <dbReference type="ARBA" id="ARBA00049128"/>
    </source>
</evidence>
<evidence type="ECO:0000313" key="23">
    <source>
        <dbReference type="EMBL" id="TFK36197.1"/>
    </source>
</evidence>
<feature type="transmembrane region" description="Helical" evidence="18">
    <location>
        <begin position="1139"/>
        <end position="1155"/>
    </location>
</feature>
<feature type="binding site" evidence="16">
    <location>
        <position position="950"/>
    </location>
    <ligand>
        <name>ATP</name>
        <dbReference type="ChEBI" id="CHEBI:30616"/>
    </ligand>
</feature>
<accession>A0A5C3LUF7</accession>
<dbReference type="GO" id="GO:0045332">
    <property type="term" value="P:phospholipid translocation"/>
    <property type="evidence" value="ECO:0007669"/>
    <property type="project" value="TreeGrafter"/>
</dbReference>
<comment type="subcellular location">
    <subcellularLocation>
        <location evidence="1">Endomembrane system</location>
        <topology evidence="1">Multi-pass membrane protein</topology>
    </subcellularLocation>
    <subcellularLocation>
        <location evidence="18">Membrane</location>
        <topology evidence="18">Multi-pass membrane protein</topology>
    </subcellularLocation>
</comment>
<dbReference type="GO" id="GO:0000287">
    <property type="term" value="F:magnesium ion binding"/>
    <property type="evidence" value="ECO:0007669"/>
    <property type="project" value="UniProtKB-UniRule"/>
</dbReference>
<dbReference type="PRINTS" id="PR00119">
    <property type="entry name" value="CATATPASE"/>
</dbReference>
<feature type="compositionally biased region" description="Polar residues" evidence="19">
    <location>
        <begin position="1417"/>
        <end position="1431"/>
    </location>
</feature>
<dbReference type="PANTHER" id="PTHR24092">
    <property type="entry name" value="PROBABLE PHOSPHOLIPID-TRANSPORTING ATPASE"/>
    <property type="match status" value="1"/>
</dbReference>
<dbReference type="Gene3D" id="2.70.150.10">
    <property type="entry name" value="Calcium-transporting ATPase, cytoplasmic transduction domain A"/>
    <property type="match status" value="1"/>
</dbReference>
<dbReference type="InterPro" id="IPR044492">
    <property type="entry name" value="P_typ_ATPase_HD_dom"/>
</dbReference>
<dbReference type="GO" id="GO:0005524">
    <property type="term" value="F:ATP binding"/>
    <property type="evidence" value="ECO:0007669"/>
    <property type="project" value="UniProtKB-UniRule"/>
</dbReference>
<dbReference type="SUPFAM" id="SSF81653">
    <property type="entry name" value="Calcium ATPase, transduction domain A"/>
    <property type="match status" value="1"/>
</dbReference>
<feature type="transmembrane region" description="Helical" evidence="18">
    <location>
        <begin position="517"/>
        <end position="539"/>
    </location>
</feature>
<keyword evidence="24" id="KW-1185">Reference proteome</keyword>
<dbReference type="NCBIfam" id="TIGR01652">
    <property type="entry name" value="ATPase-Plipid"/>
    <property type="match status" value="1"/>
</dbReference>
<evidence type="ECO:0000256" key="1">
    <source>
        <dbReference type="ARBA" id="ARBA00004127"/>
    </source>
</evidence>
<keyword evidence="6 17" id="KW-0479">Metal-binding</keyword>
<protein>
    <recommendedName>
        <fullName evidence="18">Phospholipid-transporting ATPase</fullName>
        <ecNumber evidence="18">7.6.2.1</ecNumber>
    </recommendedName>
</protein>